<dbReference type="InterPro" id="IPR002850">
    <property type="entry name" value="PIN_toxin-like"/>
</dbReference>
<accession>A0A450RWQ1</accession>
<evidence type="ECO:0000313" key="4">
    <source>
        <dbReference type="EMBL" id="VFK07180.1"/>
    </source>
</evidence>
<dbReference type="Pfam" id="PF13470">
    <property type="entry name" value="PIN_3"/>
    <property type="match status" value="1"/>
</dbReference>
<dbReference type="EMBL" id="CAADEZ010000009">
    <property type="protein sequence ID" value="VFJ43562.1"/>
    <property type="molecule type" value="Genomic_DNA"/>
</dbReference>
<dbReference type="PANTHER" id="PTHR34610">
    <property type="entry name" value="SSL7007 PROTEIN"/>
    <property type="match status" value="1"/>
</dbReference>
<protein>
    <submittedName>
        <fullName evidence="2">Putative toxin-antitoxin system toxin component, PIN family</fullName>
    </submittedName>
</protein>
<evidence type="ECO:0000259" key="1">
    <source>
        <dbReference type="SMART" id="SM00670"/>
    </source>
</evidence>
<reference evidence="2" key="1">
    <citation type="submission" date="2019-02" db="EMBL/GenBank/DDBJ databases">
        <authorList>
            <person name="Gruber-Vodicka R. H."/>
            <person name="Seah K. B. B."/>
        </authorList>
    </citation>
    <scope>NUCLEOTIDE SEQUENCE</scope>
    <source>
        <strain evidence="2">BECK_BZ163</strain>
        <strain evidence="4">BECK_BZ164</strain>
        <strain evidence="3">BECK_BZ165</strain>
    </source>
</reference>
<dbReference type="EMBL" id="CAADFL010000034">
    <property type="protein sequence ID" value="VFK07180.1"/>
    <property type="molecule type" value="Genomic_DNA"/>
</dbReference>
<gene>
    <name evidence="2" type="ORF">BECKFM1743A_GA0114220_1000910</name>
    <name evidence="4" type="ORF">BECKFM1743B_GA0114221_100343</name>
    <name evidence="3" type="ORF">BECKFM1743C_GA0114222_101503</name>
</gene>
<evidence type="ECO:0000313" key="3">
    <source>
        <dbReference type="EMBL" id="VFJ55056.1"/>
    </source>
</evidence>
<dbReference type="EMBL" id="CAADFA010000150">
    <property type="protein sequence ID" value="VFJ55056.1"/>
    <property type="molecule type" value="Genomic_DNA"/>
</dbReference>
<dbReference type="SMART" id="SM00670">
    <property type="entry name" value="PINc"/>
    <property type="match status" value="1"/>
</dbReference>
<name>A0A450RWQ1_9GAMM</name>
<dbReference type="InterPro" id="IPR002716">
    <property type="entry name" value="PIN_dom"/>
</dbReference>
<dbReference type="NCBIfam" id="TIGR00305">
    <property type="entry name" value="putative toxin-antitoxin system toxin component, PIN family"/>
    <property type="match status" value="1"/>
</dbReference>
<feature type="domain" description="PIN" evidence="1">
    <location>
        <begin position="4"/>
        <end position="117"/>
    </location>
</feature>
<proteinExistence type="predicted"/>
<organism evidence="2">
    <name type="scientific">Candidatus Kentrum sp. FM</name>
    <dbReference type="NCBI Taxonomy" id="2126340"/>
    <lineage>
        <taxon>Bacteria</taxon>
        <taxon>Pseudomonadati</taxon>
        <taxon>Pseudomonadota</taxon>
        <taxon>Gammaproteobacteria</taxon>
        <taxon>Candidatus Kentrum</taxon>
    </lineage>
</organism>
<dbReference type="PANTHER" id="PTHR34610:SF3">
    <property type="entry name" value="SSL7007 PROTEIN"/>
    <property type="match status" value="1"/>
</dbReference>
<evidence type="ECO:0000313" key="2">
    <source>
        <dbReference type="EMBL" id="VFJ43562.1"/>
    </source>
</evidence>
<dbReference type="InterPro" id="IPR029060">
    <property type="entry name" value="PIN-like_dom_sf"/>
</dbReference>
<sequence>MIKPRLVIDTNIYISALLNGNGNPARLIVYAGRNAELVFSDETMRELREVIRRPKFRFYLSIDAIDGFIKWTESKAKIVCPEKLHAISRDKKDNKFIDAAIAGKADFIVSGDKRHLLSLGQFDGIPIISVSDFLGRARQ</sequence>
<dbReference type="AlphaFoldDB" id="A0A450RWQ1"/>
<dbReference type="SUPFAM" id="SSF88723">
    <property type="entry name" value="PIN domain-like"/>
    <property type="match status" value="1"/>
</dbReference>